<evidence type="ECO:0000256" key="1">
    <source>
        <dbReference type="SAM" id="MobiDB-lite"/>
    </source>
</evidence>
<dbReference type="InterPro" id="IPR012938">
    <property type="entry name" value="Glc/Sorbosone_DH"/>
</dbReference>
<gene>
    <name evidence="4" type="ordered locus">Snas_4374</name>
</gene>
<dbReference type="HOGENOM" id="CLU_012253_0_0_11"/>
<dbReference type="KEGG" id="sna:Snas_4374"/>
<dbReference type="InterPro" id="IPR011041">
    <property type="entry name" value="Quinoprot_gluc/sorb_DH_b-prop"/>
</dbReference>
<dbReference type="RefSeq" id="WP_013019592.1">
    <property type="nucleotide sequence ID" value="NC_013947.1"/>
</dbReference>
<name>D3Q3V4_STANL</name>
<feature type="chain" id="PRO_5003049516" evidence="2">
    <location>
        <begin position="26"/>
        <end position="343"/>
    </location>
</feature>
<dbReference type="InterPro" id="IPR011042">
    <property type="entry name" value="6-blade_b-propeller_TolB-like"/>
</dbReference>
<dbReference type="Proteomes" id="UP000000844">
    <property type="component" value="Chromosome"/>
</dbReference>
<evidence type="ECO:0000313" key="5">
    <source>
        <dbReference type="Proteomes" id="UP000000844"/>
    </source>
</evidence>
<feature type="domain" description="Glucose/Sorbosone dehydrogenase" evidence="3">
    <location>
        <begin position="46"/>
        <end position="331"/>
    </location>
</feature>
<dbReference type="PANTHER" id="PTHR19328:SF13">
    <property type="entry name" value="HIPL1 PROTEIN"/>
    <property type="match status" value="1"/>
</dbReference>
<feature type="signal peptide" evidence="2">
    <location>
        <begin position="1"/>
        <end position="25"/>
    </location>
</feature>
<keyword evidence="5" id="KW-1185">Reference proteome</keyword>
<dbReference type="eggNOG" id="COG2133">
    <property type="taxonomic scope" value="Bacteria"/>
</dbReference>
<dbReference type="AlphaFoldDB" id="D3Q3V4"/>
<sequence length="343" mass="36280">MKRPWIAVSIVTALVGAGVAGVASADTETAEAGFDFGNGETVAEGLELPWGMDFLPDGSALFAQRDTAEIKQVKPGGEAEVVATLDEVQPNGEGGLLGLAVSPTYDEDKFVYVYYTTGEDNRVARLTLDNPAPEVIIDGIPRASIHNGGRLEFGPDGKLYATTGDASNGDNSQDPENLGGKILRVNPDGSVPDDNPTKGSPVYTLGHRNVQGIAWTKEGQAFASELGQNTWDEVNKIEAGKNYGWPEVEGEGGEPEYVDPIVTWATSEASPSGAEIVGDTMFVAALRGERLWLVPHGGGDPTAVLEGEVGRIRTVELGPDGYLWIATANGSDDKILRFPPEQV</sequence>
<protein>
    <submittedName>
        <fullName evidence="4">Glucose sorbosone dehydrogenase</fullName>
    </submittedName>
</protein>
<dbReference type="PANTHER" id="PTHR19328">
    <property type="entry name" value="HEDGEHOG-INTERACTING PROTEIN"/>
    <property type="match status" value="1"/>
</dbReference>
<dbReference type="OrthoDB" id="9770043at2"/>
<dbReference type="EMBL" id="CP001778">
    <property type="protein sequence ID" value="ADD44021.1"/>
    <property type="molecule type" value="Genomic_DNA"/>
</dbReference>
<evidence type="ECO:0000313" key="4">
    <source>
        <dbReference type="EMBL" id="ADD44021.1"/>
    </source>
</evidence>
<feature type="compositionally biased region" description="Polar residues" evidence="1">
    <location>
        <begin position="164"/>
        <end position="175"/>
    </location>
</feature>
<dbReference type="Gene3D" id="2.120.10.30">
    <property type="entry name" value="TolB, C-terminal domain"/>
    <property type="match status" value="1"/>
</dbReference>
<feature type="region of interest" description="Disordered" evidence="1">
    <location>
        <begin position="156"/>
        <end position="179"/>
    </location>
</feature>
<evidence type="ECO:0000259" key="3">
    <source>
        <dbReference type="Pfam" id="PF07995"/>
    </source>
</evidence>
<reference evidence="4 5" key="1">
    <citation type="journal article" date="2009" name="Stand. Genomic Sci.">
        <title>Complete genome sequence of Stackebrandtia nassauensis type strain (LLR-40K-21).</title>
        <authorList>
            <person name="Munk C."/>
            <person name="Lapidus A."/>
            <person name="Copeland A."/>
            <person name="Jando M."/>
            <person name="Mayilraj S."/>
            <person name="Glavina Del Rio T."/>
            <person name="Nolan M."/>
            <person name="Chen F."/>
            <person name="Lucas S."/>
            <person name="Tice H."/>
            <person name="Cheng J.F."/>
            <person name="Han C."/>
            <person name="Detter J.C."/>
            <person name="Bruce D."/>
            <person name="Goodwin L."/>
            <person name="Chain P."/>
            <person name="Pitluck S."/>
            <person name="Goker M."/>
            <person name="Ovchinikova G."/>
            <person name="Pati A."/>
            <person name="Ivanova N."/>
            <person name="Mavromatis K."/>
            <person name="Chen A."/>
            <person name="Palaniappan K."/>
            <person name="Land M."/>
            <person name="Hauser L."/>
            <person name="Chang Y.J."/>
            <person name="Jeffries C.D."/>
            <person name="Bristow J."/>
            <person name="Eisen J.A."/>
            <person name="Markowitz V."/>
            <person name="Hugenholtz P."/>
            <person name="Kyrpides N.C."/>
            <person name="Klenk H.P."/>
        </authorList>
    </citation>
    <scope>NUCLEOTIDE SEQUENCE [LARGE SCALE GENOMIC DNA]</scope>
    <source>
        <strain evidence="5">DSM 44728 / CIP 108903 / NRRL B-16338 / NBRC 102104 / LLR-40K-21</strain>
    </source>
</reference>
<dbReference type="Pfam" id="PF07995">
    <property type="entry name" value="GSDH"/>
    <property type="match status" value="1"/>
</dbReference>
<accession>D3Q3V4</accession>
<organism evidence="4 5">
    <name type="scientific">Stackebrandtia nassauensis (strain DSM 44728 / CIP 108903 / NRRL B-16338 / NBRC 102104 / LLR-40K-21)</name>
    <dbReference type="NCBI Taxonomy" id="446470"/>
    <lineage>
        <taxon>Bacteria</taxon>
        <taxon>Bacillati</taxon>
        <taxon>Actinomycetota</taxon>
        <taxon>Actinomycetes</taxon>
        <taxon>Glycomycetales</taxon>
        <taxon>Glycomycetaceae</taxon>
        <taxon>Stackebrandtia</taxon>
    </lineage>
</organism>
<evidence type="ECO:0000256" key="2">
    <source>
        <dbReference type="SAM" id="SignalP"/>
    </source>
</evidence>
<dbReference type="SUPFAM" id="SSF50952">
    <property type="entry name" value="Soluble quinoprotein glucose dehydrogenase"/>
    <property type="match status" value="1"/>
</dbReference>
<proteinExistence type="predicted"/>
<keyword evidence="2" id="KW-0732">Signal</keyword>